<dbReference type="OrthoDB" id="7869153at2"/>
<gene>
    <name evidence="1" type="ORF">DFP97_106266</name>
</gene>
<proteinExistence type="predicted"/>
<reference evidence="1 2" key="1">
    <citation type="submission" date="2018-07" db="EMBL/GenBank/DDBJ databases">
        <title>Genomic Encyclopedia of Type Strains, Phase III (KMG-III): the genomes of soil and plant-associated and newly described type strains.</title>
        <authorList>
            <person name="Whitman W."/>
        </authorList>
    </citation>
    <scope>NUCLEOTIDE SEQUENCE [LARGE SCALE GENOMIC DNA]</scope>
    <source>
        <strain evidence="1 2">CECT 7506</strain>
    </source>
</reference>
<dbReference type="RefSeq" id="WP_114380154.1">
    <property type="nucleotide sequence ID" value="NZ_QPJD01000006.1"/>
</dbReference>
<dbReference type="InterPro" id="IPR026838">
    <property type="entry name" value="YheC/D"/>
</dbReference>
<dbReference type="Proteomes" id="UP000252415">
    <property type="component" value="Unassembled WGS sequence"/>
</dbReference>
<organism evidence="1 2">
    <name type="scientific">Paenibacillus prosopidis</name>
    <dbReference type="NCBI Taxonomy" id="630520"/>
    <lineage>
        <taxon>Bacteria</taxon>
        <taxon>Bacillati</taxon>
        <taxon>Bacillota</taxon>
        <taxon>Bacilli</taxon>
        <taxon>Bacillales</taxon>
        <taxon>Paenibacillaceae</taxon>
        <taxon>Paenibacillus</taxon>
    </lineage>
</organism>
<dbReference type="SUPFAM" id="SSF56059">
    <property type="entry name" value="Glutathione synthetase ATP-binding domain-like"/>
    <property type="match status" value="1"/>
</dbReference>
<sequence>MDSTKVKLQIQNANNSPDGSTLQLSETIAEKWAIPFHEPLTLCFGSASQEVMVEPSSEDGVLFICASLASQWGLTHGDELCLQYKSDSQTIQIGPLIGVMLKRIYRKMPHKPFGVNTAFCRELTEACRQHCSIVYFFTHEDIQSQSVSIKGWHYKGNKWIRSSFPVPNVIYNRVTSRKLENRVNVRQFIKYARSRYNVVFFNEKYLNKTEVFNALNKEPELHAYLPESYRLHNFQQLESMCRKYDVVFLKPTCGSLGKGIIRIQRNSNQTYTCYFNSMNGYRTQWFVSLEKLYKAIYGKVKKSNYQIQQGLKLLTVNRRPVDFRALVQRGETGQWGITSIVARIAATNQFVSNQARGGTISTVKAALSRTGTSAASGGLTKLRRAAVQIAEGIGAQMSGHFAELGIDLGIDSQGRVWLIEVNSKPSKDDKAPLSTEGKIRPSVKKFVQYANFSSNFTELD</sequence>
<dbReference type="Gene3D" id="3.30.470.20">
    <property type="entry name" value="ATP-grasp fold, B domain"/>
    <property type="match status" value="1"/>
</dbReference>
<evidence type="ECO:0000313" key="1">
    <source>
        <dbReference type="EMBL" id="RCW48564.1"/>
    </source>
</evidence>
<comment type="caution">
    <text evidence="1">The sequence shown here is derived from an EMBL/GenBank/DDBJ whole genome shotgun (WGS) entry which is preliminary data.</text>
</comment>
<name>A0A368W805_9BACL</name>
<evidence type="ECO:0000313" key="2">
    <source>
        <dbReference type="Proteomes" id="UP000252415"/>
    </source>
</evidence>
<accession>A0A368W805</accession>
<protein>
    <submittedName>
        <fullName evidence="1">YheC/D-like protein</fullName>
    </submittedName>
</protein>
<dbReference type="AlphaFoldDB" id="A0A368W805"/>
<keyword evidence="2" id="KW-1185">Reference proteome</keyword>
<dbReference type="Pfam" id="PF14398">
    <property type="entry name" value="ATPgrasp_YheCD"/>
    <property type="match status" value="1"/>
</dbReference>
<dbReference type="EMBL" id="QPJD01000006">
    <property type="protein sequence ID" value="RCW48564.1"/>
    <property type="molecule type" value="Genomic_DNA"/>
</dbReference>